<evidence type="ECO:0000313" key="11">
    <source>
        <dbReference type="EMBL" id="KGB74551.1"/>
    </source>
</evidence>
<dbReference type="KEGG" id="cdeu:CNBG_0389"/>
<organism evidence="11 12">
    <name type="scientific">Cryptococcus deuterogattii (strain R265)</name>
    <name type="common">Cryptococcus gattii VGII (strain R265)</name>
    <dbReference type="NCBI Taxonomy" id="294750"/>
    <lineage>
        <taxon>Eukaryota</taxon>
        <taxon>Fungi</taxon>
        <taxon>Dikarya</taxon>
        <taxon>Basidiomycota</taxon>
        <taxon>Agaricomycotina</taxon>
        <taxon>Tremellomycetes</taxon>
        <taxon>Tremellales</taxon>
        <taxon>Cryptococcaceae</taxon>
        <taxon>Cryptococcus</taxon>
        <taxon>Cryptococcus gattii species complex</taxon>
    </lineage>
</organism>
<proteinExistence type="inferred from homology"/>
<feature type="domain" description="T-cell immunomodulatory protein TIP C2" evidence="10">
    <location>
        <begin position="522"/>
        <end position="608"/>
    </location>
</feature>
<reference evidence="11 12" key="1">
    <citation type="journal article" date="2011" name="MBio">
        <title>Genome variation in Cryptococcus gattii, an emerging pathogen of immunocompetent hosts.</title>
        <authorList>
            <person name="D'Souza C.A."/>
            <person name="Kronstad J.W."/>
            <person name="Taylor G."/>
            <person name="Warren R."/>
            <person name="Yuen M."/>
            <person name="Hu G."/>
            <person name="Jung W.H."/>
            <person name="Sham A."/>
            <person name="Kidd S.E."/>
            <person name="Tangen K."/>
            <person name="Lee N."/>
            <person name="Zeilmaker T."/>
            <person name="Sawkins J."/>
            <person name="McVicker G."/>
            <person name="Shah S."/>
            <person name="Gnerre S."/>
            <person name="Griggs A."/>
            <person name="Zeng Q."/>
            <person name="Bartlett K."/>
            <person name="Li W."/>
            <person name="Wang X."/>
            <person name="Heitman J."/>
            <person name="Stajich J.E."/>
            <person name="Fraser J.A."/>
            <person name="Meyer W."/>
            <person name="Carter D."/>
            <person name="Schein J."/>
            <person name="Krzywinski M."/>
            <person name="Kwon-Chung K.J."/>
            <person name="Varma A."/>
            <person name="Wang J."/>
            <person name="Brunham R."/>
            <person name="Fyfe M."/>
            <person name="Ouellette B.F."/>
            <person name="Siddiqui A."/>
            <person name="Marra M."/>
            <person name="Jones S."/>
            <person name="Holt R."/>
            <person name="Birren B.W."/>
            <person name="Galagan J.E."/>
            <person name="Cuomo C.A."/>
        </authorList>
    </citation>
    <scope>NUCLEOTIDE SEQUENCE [LARGE SCALE GENOMIC DNA]</scope>
    <source>
        <strain evidence="11 12">R265</strain>
    </source>
</reference>
<comment type="subcellular location">
    <subcellularLocation>
        <location evidence="1">Membrane</location>
        <topology evidence="1">Single-pass type I membrane protein</topology>
    </subcellularLocation>
</comment>
<dbReference type="Proteomes" id="UP000029445">
    <property type="component" value="Chromosome 4"/>
</dbReference>
<dbReference type="InterPro" id="IPR013517">
    <property type="entry name" value="FG-GAP"/>
</dbReference>
<keyword evidence="6 8" id="KW-0472">Membrane</keyword>
<accession>A0A095CZ20</accession>
<dbReference type="InterPro" id="IPR024881">
    <property type="entry name" value="Tip"/>
</dbReference>
<comment type="similarity">
    <text evidence="2">Belongs to the TIP family.</text>
</comment>
<evidence type="ECO:0000256" key="5">
    <source>
        <dbReference type="ARBA" id="ARBA00022989"/>
    </source>
</evidence>
<evidence type="ECO:0000259" key="10">
    <source>
        <dbReference type="Pfam" id="PF23122"/>
    </source>
</evidence>
<keyword evidence="5 8" id="KW-1133">Transmembrane helix</keyword>
<feature type="transmembrane region" description="Helical" evidence="8">
    <location>
        <begin position="644"/>
        <end position="666"/>
    </location>
</feature>
<keyword evidence="7" id="KW-0325">Glycoprotein</keyword>
<evidence type="ECO:0000256" key="1">
    <source>
        <dbReference type="ARBA" id="ARBA00004479"/>
    </source>
</evidence>
<dbReference type="EMBL" id="CP025762">
    <property type="protein sequence ID" value="KGB74551.1"/>
    <property type="molecule type" value="Genomic_DNA"/>
</dbReference>
<dbReference type="PANTHER" id="PTHR13412:SF0">
    <property type="entry name" value="T-CELL IMMUNOMODULATORY PROTEIN"/>
    <property type="match status" value="1"/>
</dbReference>
<evidence type="ECO:0000256" key="4">
    <source>
        <dbReference type="ARBA" id="ARBA00022729"/>
    </source>
</evidence>
<dbReference type="PANTHER" id="PTHR13412">
    <property type="entry name" value="T-CELL IMMUNOMODULATORY PROTEIN HOMOLOG"/>
    <property type="match status" value="1"/>
</dbReference>
<keyword evidence="3 8" id="KW-0812">Transmembrane</keyword>
<dbReference type="InterPro" id="IPR057089">
    <property type="entry name" value="C2_TIP"/>
</dbReference>
<gene>
    <name evidence="11" type="ORF">CNBG_0389</name>
</gene>
<dbReference type="SUPFAM" id="SSF69318">
    <property type="entry name" value="Integrin alpha N-terminal domain"/>
    <property type="match status" value="2"/>
</dbReference>
<evidence type="ECO:0000256" key="2">
    <source>
        <dbReference type="ARBA" id="ARBA00006496"/>
    </source>
</evidence>
<dbReference type="VEuPathDB" id="FungiDB:CNBG_0389"/>
<dbReference type="GO" id="GO:0005886">
    <property type="term" value="C:plasma membrane"/>
    <property type="evidence" value="ECO:0007669"/>
    <property type="project" value="TreeGrafter"/>
</dbReference>
<name>A0A095CZ20_CRYD2</name>
<evidence type="ECO:0000256" key="6">
    <source>
        <dbReference type="ARBA" id="ARBA00023136"/>
    </source>
</evidence>
<dbReference type="OMA" id="PGDWIPW"/>
<evidence type="ECO:0000256" key="9">
    <source>
        <dbReference type="SAM" id="SignalP"/>
    </source>
</evidence>
<feature type="signal peptide" evidence="9">
    <location>
        <begin position="1"/>
        <end position="21"/>
    </location>
</feature>
<dbReference type="RefSeq" id="XP_062880544.1">
    <property type="nucleotide sequence ID" value="XM_063024474.1"/>
</dbReference>
<dbReference type="HOGENOM" id="CLU_020272_1_0_1"/>
<keyword evidence="4 9" id="KW-0732">Signal</keyword>
<evidence type="ECO:0000313" key="12">
    <source>
        <dbReference type="Proteomes" id="UP000029445"/>
    </source>
</evidence>
<feature type="chain" id="PRO_5001906039" description="T-cell immunomodulatory protein TIP C2 domain-containing protein" evidence="9">
    <location>
        <begin position="22"/>
        <end position="690"/>
    </location>
</feature>
<evidence type="ECO:0000256" key="8">
    <source>
        <dbReference type="SAM" id="Phobius"/>
    </source>
</evidence>
<dbReference type="Pfam" id="PF23122">
    <property type="entry name" value="C2_ITFG1"/>
    <property type="match status" value="1"/>
</dbReference>
<dbReference type="AlphaFoldDB" id="A0A095CZ20"/>
<evidence type="ECO:0000256" key="3">
    <source>
        <dbReference type="ARBA" id="ARBA00022692"/>
    </source>
</evidence>
<keyword evidence="12" id="KW-1185">Reference proteome</keyword>
<dbReference type="OrthoDB" id="10022113at2759"/>
<evidence type="ECO:0000256" key="7">
    <source>
        <dbReference type="ARBA" id="ARBA00023180"/>
    </source>
</evidence>
<reference evidence="11 12" key="2">
    <citation type="journal article" date="2018" name="Proc. Natl. Acad. Sci.">
        <title>RNAi is a critical determinant of centromere evolution in closely related fungi.</title>
        <authorList>
            <person name="Yadav V."/>
            <person name="Sun S."/>
            <person name="Billmyre R.B."/>
            <person name="Thimmappa B.C."/>
            <person name="Shea T."/>
            <person name="Lintner R."/>
            <person name="Bakkeren G."/>
            <person name="Cuomo C.A."/>
            <person name="Heitman J."/>
            <person name="Sanyal K."/>
        </authorList>
    </citation>
    <scope>NUCLEOTIDE SEQUENCE [LARGE SCALE GENOMIC DNA]</scope>
    <source>
        <strain evidence="11 12">R265</strain>
    </source>
</reference>
<sequence length="690" mass="75537">MRHSSLALLYPLLLLSPPACALWPFKEKRFKDEAFINAGSLGLGKLGGRIAAVGDWDGDSKLDLFTLSDEAKTVQIHLWNGDKYKYIPSHTLSLSERIINVVPGDYNHDGHLDLLLMYDKSEGGGWWGSKVERLGMGVYLGGGPDGGFQEESWTLPLSTASQPMVYDADGSLRPSLLGYQHTEAGEGVVSWRNNGTGFTLDTPQLRPLDEICIMANPHSSAFIDIDGDCLPDLVLHCTRSNSVSFIQIWINRGDAGYILARSYDLPPGSGPISFADTNRDGSIDIIFPTCTRKSASTGLGRDCSINIAHNKQVPLCSTEVSQWNTDGLLRCRGWGDMCLSHEKFEFSFDESDPFFTSIPLSELISDSSNPGILLHAPSDPSIPLPLRPGDFNVDGFPDFLFVTSNGTKSSRSTQVKILENVPCAKGIIGCKKGVKRGWRLGHGKGWDALEGITDAVGASWLDLDEDGSLDIMVQRSGDQIGHKVTFIQNNFYHDAFFLKTEVLNGVCDGKCEPMAGGKSYNPLGVSYSGATYKFTVLDTAGHRVAQQVAQLPQTGYHALQTPYTFFGLGRTNNYVEKLFIGASLAPPNHITFLESLIPNSQVIINPPYPAAISSPDEKIEEPRSPVKTRSTEWKSQLYLKPGEWVPWVGAAVLGTVIALGAVVLGLNEREKREDERDRQRALHAINFQAL</sequence>
<dbReference type="InterPro" id="IPR028994">
    <property type="entry name" value="Integrin_alpha_N"/>
</dbReference>
<protein>
    <recommendedName>
        <fullName evidence="10">T-cell immunomodulatory protein TIP C2 domain-containing protein</fullName>
    </recommendedName>
</protein>
<dbReference type="GeneID" id="88176628"/>
<dbReference type="Pfam" id="PF13517">
    <property type="entry name" value="FG-GAP_3"/>
    <property type="match status" value="2"/>
</dbReference>